<reference evidence="5" key="2">
    <citation type="submission" date="2021-04" db="EMBL/GenBank/DDBJ databases">
        <authorList>
            <person name="Gilroy R."/>
        </authorList>
    </citation>
    <scope>NUCLEOTIDE SEQUENCE</scope>
    <source>
        <strain evidence="5">9264</strain>
    </source>
</reference>
<dbReference type="PANTHER" id="PTHR30231:SF4">
    <property type="entry name" value="PROTEIN NEN2"/>
    <property type="match status" value="1"/>
</dbReference>
<evidence type="ECO:0000256" key="1">
    <source>
        <dbReference type="ARBA" id="ARBA00022722"/>
    </source>
</evidence>
<sequence>MWTRVKQWWARKEQSERPTPWLDVAEQPLADSVYWVLDLESDGLHPKKNRILSIGAVTVAQQRLQYGSSYYRLLLYRGKLRGDSLLIHGLSPSELAKGKESKQVLHELCEQGQDKLWVGFHAGFDAQLLQNAFWQELNWSVRPSIINIAEYLPMLVDESADSHNTLEYWANYFQLDGVGRHNALGDASVTAELLLVVIAKAHALELYTWAQLNERLKQWRQIRLHLQPSF</sequence>
<dbReference type="GO" id="GO:0008408">
    <property type="term" value="F:3'-5' exonuclease activity"/>
    <property type="evidence" value="ECO:0007669"/>
    <property type="project" value="TreeGrafter"/>
</dbReference>
<dbReference type="InterPro" id="IPR012337">
    <property type="entry name" value="RNaseH-like_sf"/>
</dbReference>
<evidence type="ECO:0000256" key="3">
    <source>
        <dbReference type="ARBA" id="ARBA00022839"/>
    </source>
</evidence>
<dbReference type="PANTHER" id="PTHR30231">
    <property type="entry name" value="DNA POLYMERASE III SUBUNIT EPSILON"/>
    <property type="match status" value="1"/>
</dbReference>
<dbReference type="GO" id="GO:0005829">
    <property type="term" value="C:cytosol"/>
    <property type="evidence" value="ECO:0007669"/>
    <property type="project" value="TreeGrafter"/>
</dbReference>
<name>A0A9D2RJL5_9BURK</name>
<dbReference type="EMBL" id="DWUQ01000083">
    <property type="protein sequence ID" value="HJD44213.1"/>
    <property type="molecule type" value="Genomic_DNA"/>
</dbReference>
<proteinExistence type="predicted"/>
<dbReference type="Pfam" id="PF00929">
    <property type="entry name" value="RNase_T"/>
    <property type="match status" value="1"/>
</dbReference>
<keyword evidence="3 5" id="KW-0269">Exonuclease</keyword>
<dbReference type="InterPro" id="IPR036397">
    <property type="entry name" value="RNaseH_sf"/>
</dbReference>
<organism evidence="5 6">
    <name type="scientific">Candidatus Paenalcaligenes intestinipullorum</name>
    <dbReference type="NCBI Taxonomy" id="2838718"/>
    <lineage>
        <taxon>Bacteria</taxon>
        <taxon>Pseudomonadati</taxon>
        <taxon>Pseudomonadota</taxon>
        <taxon>Betaproteobacteria</taxon>
        <taxon>Burkholderiales</taxon>
        <taxon>Alcaligenaceae</taxon>
        <taxon>Paenalcaligenes</taxon>
    </lineage>
</organism>
<dbReference type="SUPFAM" id="SSF53098">
    <property type="entry name" value="Ribonuclease H-like"/>
    <property type="match status" value="1"/>
</dbReference>
<dbReference type="SMART" id="SM00479">
    <property type="entry name" value="EXOIII"/>
    <property type="match status" value="1"/>
</dbReference>
<accession>A0A9D2RJL5</accession>
<comment type="caution">
    <text evidence="5">The sequence shown here is derived from an EMBL/GenBank/DDBJ whole genome shotgun (WGS) entry which is preliminary data.</text>
</comment>
<dbReference type="Proteomes" id="UP000823889">
    <property type="component" value="Unassembled WGS sequence"/>
</dbReference>
<evidence type="ECO:0000259" key="4">
    <source>
        <dbReference type="SMART" id="SM00479"/>
    </source>
</evidence>
<gene>
    <name evidence="5" type="ORF">H9906_04190</name>
</gene>
<dbReference type="CDD" id="cd06127">
    <property type="entry name" value="DEDDh"/>
    <property type="match status" value="1"/>
</dbReference>
<dbReference type="InterPro" id="IPR013520">
    <property type="entry name" value="Ribonucl_H"/>
</dbReference>
<evidence type="ECO:0000256" key="2">
    <source>
        <dbReference type="ARBA" id="ARBA00022801"/>
    </source>
</evidence>
<protein>
    <submittedName>
        <fullName evidence="5">3'-5' exonuclease</fullName>
    </submittedName>
</protein>
<keyword evidence="2" id="KW-0378">Hydrolase</keyword>
<dbReference type="AlphaFoldDB" id="A0A9D2RJL5"/>
<dbReference type="Gene3D" id="3.30.420.10">
    <property type="entry name" value="Ribonuclease H-like superfamily/Ribonuclease H"/>
    <property type="match status" value="1"/>
</dbReference>
<evidence type="ECO:0000313" key="6">
    <source>
        <dbReference type="Proteomes" id="UP000823889"/>
    </source>
</evidence>
<dbReference type="GO" id="GO:0003676">
    <property type="term" value="F:nucleic acid binding"/>
    <property type="evidence" value="ECO:0007669"/>
    <property type="project" value="InterPro"/>
</dbReference>
<evidence type="ECO:0000313" key="5">
    <source>
        <dbReference type="EMBL" id="HJD44213.1"/>
    </source>
</evidence>
<keyword evidence="1" id="KW-0540">Nuclease</keyword>
<dbReference type="GO" id="GO:0006259">
    <property type="term" value="P:DNA metabolic process"/>
    <property type="evidence" value="ECO:0007669"/>
    <property type="project" value="UniProtKB-ARBA"/>
</dbReference>
<reference evidence="5" key="1">
    <citation type="journal article" date="2021" name="PeerJ">
        <title>Extensive microbial diversity within the chicken gut microbiome revealed by metagenomics and culture.</title>
        <authorList>
            <person name="Gilroy R."/>
            <person name="Ravi A."/>
            <person name="Getino M."/>
            <person name="Pursley I."/>
            <person name="Horton D.L."/>
            <person name="Alikhan N.F."/>
            <person name="Baker D."/>
            <person name="Gharbi K."/>
            <person name="Hall N."/>
            <person name="Watson M."/>
            <person name="Adriaenssens E.M."/>
            <person name="Foster-Nyarko E."/>
            <person name="Jarju S."/>
            <person name="Secka A."/>
            <person name="Antonio M."/>
            <person name="Oren A."/>
            <person name="Chaudhuri R.R."/>
            <person name="La Ragione R."/>
            <person name="Hildebrand F."/>
            <person name="Pallen M.J."/>
        </authorList>
    </citation>
    <scope>NUCLEOTIDE SEQUENCE</scope>
    <source>
        <strain evidence="5">9264</strain>
    </source>
</reference>
<feature type="domain" description="Exonuclease" evidence="4">
    <location>
        <begin position="33"/>
        <end position="203"/>
    </location>
</feature>